<name>A0ABT4A6N9_9BACT</name>
<sequence length="49" mass="5234">MAVTAYSGGKGGRVVVEFEVTENQAQGTYTLRLWDAEGRTAAIGKVTFP</sequence>
<accession>A0ABT4A6N9</accession>
<dbReference type="Proteomes" id="UP001207654">
    <property type="component" value="Unassembled WGS sequence"/>
</dbReference>
<evidence type="ECO:0000313" key="1">
    <source>
        <dbReference type="EMBL" id="MCY1077326.1"/>
    </source>
</evidence>
<dbReference type="EMBL" id="JAPNKA010000001">
    <property type="protein sequence ID" value="MCY1077326.1"/>
    <property type="molecule type" value="Genomic_DNA"/>
</dbReference>
<keyword evidence="2" id="KW-1185">Reference proteome</keyword>
<organism evidence="1 2">
    <name type="scientific">Archangium lansingense</name>
    <dbReference type="NCBI Taxonomy" id="2995310"/>
    <lineage>
        <taxon>Bacteria</taxon>
        <taxon>Pseudomonadati</taxon>
        <taxon>Myxococcota</taxon>
        <taxon>Myxococcia</taxon>
        <taxon>Myxococcales</taxon>
        <taxon>Cystobacterineae</taxon>
        <taxon>Archangiaceae</taxon>
        <taxon>Archangium</taxon>
    </lineage>
</organism>
<evidence type="ECO:0000313" key="2">
    <source>
        <dbReference type="Proteomes" id="UP001207654"/>
    </source>
</evidence>
<gene>
    <name evidence="1" type="ORF">OV287_22920</name>
</gene>
<protein>
    <submittedName>
        <fullName evidence="1">Uncharacterized protein</fullName>
    </submittedName>
</protein>
<comment type="caution">
    <text evidence="1">The sequence shown here is derived from an EMBL/GenBank/DDBJ whole genome shotgun (WGS) entry which is preliminary data.</text>
</comment>
<reference evidence="1 2" key="1">
    <citation type="submission" date="2022-11" db="EMBL/GenBank/DDBJ databases">
        <title>Minimal conservation of predation-associated metabolite biosynthetic gene clusters underscores biosynthetic potential of Myxococcota including descriptions for ten novel species: Archangium lansinium sp. nov., Myxococcus landrumus sp. nov., Nannocystis bai.</title>
        <authorList>
            <person name="Ahearne A."/>
            <person name="Stevens C."/>
            <person name="Phillips K."/>
        </authorList>
    </citation>
    <scope>NUCLEOTIDE SEQUENCE [LARGE SCALE GENOMIC DNA]</scope>
    <source>
        <strain evidence="1 2">MIWBW</strain>
    </source>
</reference>
<dbReference type="RefSeq" id="WP_267536160.1">
    <property type="nucleotide sequence ID" value="NZ_JAPNKA010000001.1"/>
</dbReference>
<proteinExistence type="predicted"/>